<dbReference type="Pfam" id="PF13538">
    <property type="entry name" value="UvrD_C_2"/>
    <property type="match status" value="1"/>
</dbReference>
<keyword evidence="1 11" id="KW-0540">Nuclease</keyword>
<dbReference type="NCBIfam" id="TIGR01447">
    <property type="entry name" value="recD"/>
    <property type="match status" value="1"/>
</dbReference>
<keyword evidence="4 11" id="KW-0378">Hydrolase</keyword>
<evidence type="ECO:0000256" key="6">
    <source>
        <dbReference type="ARBA" id="ARBA00022839"/>
    </source>
</evidence>
<dbReference type="InterPro" id="IPR049550">
    <property type="entry name" value="RecD_N"/>
</dbReference>
<dbReference type="Proteomes" id="UP000669605">
    <property type="component" value="Unassembled WGS sequence"/>
</dbReference>
<evidence type="ECO:0000256" key="3">
    <source>
        <dbReference type="ARBA" id="ARBA00022763"/>
    </source>
</evidence>
<evidence type="ECO:0000259" key="14">
    <source>
        <dbReference type="Pfam" id="PF21185"/>
    </source>
</evidence>
<dbReference type="SUPFAM" id="SSF52540">
    <property type="entry name" value="P-loop containing nucleoside triphosphate hydrolases"/>
    <property type="match status" value="2"/>
</dbReference>
<dbReference type="InterPro" id="IPR027417">
    <property type="entry name" value="P-loop_NTPase"/>
</dbReference>
<organism evidence="15 16">
    <name type="scientific">Tepidiphilus baoligensis</name>
    <dbReference type="NCBI Taxonomy" id="2698687"/>
    <lineage>
        <taxon>Bacteria</taxon>
        <taxon>Pseudomonadati</taxon>
        <taxon>Pseudomonadota</taxon>
        <taxon>Hydrogenophilia</taxon>
        <taxon>Hydrogenophilales</taxon>
        <taxon>Hydrogenophilaceae</taxon>
        <taxon>Tepidiphilus</taxon>
    </lineage>
</organism>
<evidence type="ECO:0000256" key="4">
    <source>
        <dbReference type="ARBA" id="ARBA00022801"/>
    </source>
</evidence>
<comment type="subunit">
    <text evidence="11">Heterotrimer of RecB, RecC and RecD. All subunits contribute to DNA-binding.</text>
</comment>
<dbReference type="CDD" id="cd18809">
    <property type="entry name" value="SF1_C_RecD"/>
    <property type="match status" value="1"/>
</dbReference>
<gene>
    <name evidence="11 15" type="primary">recD</name>
    <name evidence="15" type="ORF">GV368_07370</name>
</gene>
<name>A0ABX1QLT4_9PROT</name>
<evidence type="ECO:0000256" key="9">
    <source>
        <dbReference type="ARBA" id="ARBA00023204"/>
    </source>
</evidence>
<evidence type="ECO:0000256" key="10">
    <source>
        <dbReference type="ARBA" id="ARBA00023235"/>
    </source>
</evidence>
<feature type="binding site" evidence="11">
    <location>
        <begin position="190"/>
        <end position="197"/>
    </location>
    <ligand>
        <name>ATP</name>
        <dbReference type="ChEBI" id="CHEBI:30616"/>
    </ligand>
</feature>
<evidence type="ECO:0000313" key="16">
    <source>
        <dbReference type="Proteomes" id="UP000669605"/>
    </source>
</evidence>
<feature type="region of interest" description="Disordered" evidence="12">
    <location>
        <begin position="431"/>
        <end position="458"/>
    </location>
</feature>
<protein>
    <recommendedName>
        <fullName evidence="11">RecBCD enzyme subunit RecD</fullName>
        <ecNumber evidence="11">5.6.2.3</ecNumber>
    </recommendedName>
    <alternativeName>
        <fullName evidence="11">DNA 5'-3' helicase subunit RecD</fullName>
    </alternativeName>
    <alternativeName>
        <fullName evidence="11">Exonuclease V subunit RecD</fullName>
        <shortName evidence="11">ExoV subunit RecD</shortName>
    </alternativeName>
    <alternativeName>
        <fullName evidence="11">Helicase/nuclease RecBCD subunit RecD</fullName>
    </alternativeName>
</protein>
<dbReference type="PANTHER" id="PTHR43788:SF6">
    <property type="entry name" value="DNA HELICASE B"/>
    <property type="match status" value="1"/>
</dbReference>
<dbReference type="EMBL" id="JAAAUB010000009">
    <property type="protein sequence ID" value="NMH16923.1"/>
    <property type="molecule type" value="Genomic_DNA"/>
</dbReference>
<reference evidence="15 16" key="1">
    <citation type="journal article" date="2020" name="Curr. Microbiol.">
        <title>Tepidiphilus baoligensis sp. nov., a Novel Bacterium of the Family Hydrogenophilaceae Isolated from an Oil Reservoir.</title>
        <authorList>
            <person name="Zhang X."/>
            <person name="Wang G."/>
            <person name="Ma X."/>
            <person name="Yu J."/>
            <person name="You J."/>
            <person name="Xue Y."/>
            <person name="Ma Y."/>
        </authorList>
    </citation>
    <scope>NUCLEOTIDE SEQUENCE [LARGE SCALE GENOMIC DNA]</scope>
    <source>
        <strain evidence="15 16">B18-69</strain>
    </source>
</reference>
<keyword evidence="7 11" id="KW-0067">ATP-binding</keyword>
<dbReference type="GO" id="GO:0008854">
    <property type="term" value="F:exodeoxyribonuclease V activity"/>
    <property type="evidence" value="ECO:0007669"/>
    <property type="project" value="UniProtKB-EC"/>
</dbReference>
<keyword evidence="16" id="KW-1185">Reference proteome</keyword>
<dbReference type="Pfam" id="PF21185">
    <property type="entry name" value="RecD_N"/>
    <property type="match status" value="1"/>
</dbReference>
<evidence type="ECO:0000256" key="12">
    <source>
        <dbReference type="SAM" id="MobiDB-lite"/>
    </source>
</evidence>
<dbReference type="InterPro" id="IPR041851">
    <property type="entry name" value="RecD_N_sf"/>
</dbReference>
<keyword evidence="5 11" id="KW-0347">Helicase</keyword>
<keyword evidence="9 11" id="KW-0234">DNA repair</keyword>
<comment type="similarity">
    <text evidence="11">Belongs to the RecD family.</text>
</comment>
<dbReference type="EC" id="5.6.2.3" evidence="11"/>
<dbReference type="Gene3D" id="3.40.50.300">
    <property type="entry name" value="P-loop containing nucleotide triphosphate hydrolases"/>
    <property type="match status" value="3"/>
</dbReference>
<comment type="caution">
    <text evidence="15">The sequence shown here is derived from an EMBL/GenBank/DDBJ whole genome shotgun (WGS) entry which is preliminary data.</text>
</comment>
<evidence type="ECO:0000259" key="13">
    <source>
        <dbReference type="Pfam" id="PF13538"/>
    </source>
</evidence>
<evidence type="ECO:0000256" key="2">
    <source>
        <dbReference type="ARBA" id="ARBA00022741"/>
    </source>
</evidence>
<comment type="catalytic activity">
    <reaction evidence="11">
        <text>ATP + H2O = ADP + phosphate + H(+)</text>
        <dbReference type="Rhea" id="RHEA:13065"/>
        <dbReference type="ChEBI" id="CHEBI:15377"/>
        <dbReference type="ChEBI" id="CHEBI:15378"/>
        <dbReference type="ChEBI" id="CHEBI:30616"/>
        <dbReference type="ChEBI" id="CHEBI:43474"/>
        <dbReference type="ChEBI" id="CHEBI:456216"/>
        <dbReference type="EC" id="5.6.2.3"/>
    </reaction>
</comment>
<evidence type="ECO:0000256" key="5">
    <source>
        <dbReference type="ARBA" id="ARBA00022806"/>
    </source>
</evidence>
<feature type="domain" description="UvrD-like helicase C-terminal" evidence="13">
    <location>
        <begin position="622"/>
        <end position="669"/>
    </location>
</feature>
<dbReference type="CDD" id="cd17933">
    <property type="entry name" value="DEXSc_RecD-like"/>
    <property type="match status" value="1"/>
</dbReference>
<evidence type="ECO:0000313" key="15">
    <source>
        <dbReference type="EMBL" id="NMH16923.1"/>
    </source>
</evidence>
<comment type="miscellaneous">
    <text evidence="11">In the RecBCD complex, RecB has a slow 3'-5' helicase, an exonuclease activity and loads RecA onto ssDNA, RecD has a fast 5'-3' helicase activity, while RecC stimulates the ATPase and processivity of the RecB helicase and contributes to recognition of the Chi site.</text>
</comment>
<dbReference type="InterPro" id="IPR006344">
    <property type="entry name" value="RecD"/>
</dbReference>
<dbReference type="RefSeq" id="WP_169116062.1">
    <property type="nucleotide sequence ID" value="NZ_JAAAUB010000009.1"/>
</dbReference>
<keyword evidence="3 11" id="KW-0227">DNA damage</keyword>
<keyword evidence="6 11" id="KW-0269">Exonuclease</keyword>
<keyword evidence="2 11" id="KW-0547">Nucleotide-binding</keyword>
<feature type="domain" description="RecBCD enzyme subunit RecD N-terminal" evidence="14">
    <location>
        <begin position="15"/>
        <end position="126"/>
    </location>
</feature>
<comment type="function">
    <text evidence="11">A helicase/nuclease that prepares dsDNA breaks (DSB) for recombinational DNA repair. Binds to DSBs and unwinds DNA via a highly rapid and processive ATP-dependent bidirectional helicase activity. Unwinds dsDNA until it encounters a Chi (crossover hotspot instigator) sequence from the 3' direction. Cuts ssDNA a few nucleotides 3' to the Chi site. The properties and activities of the enzyme are changed at Chi. The Chi-altered holoenzyme produces a long 3'-ssDNA overhang and facilitates RecA-binding to the ssDNA for homologous DNA recombination and repair. Holoenzyme degrades any linearized DNA that is unable to undergo homologous recombination. In the holoenzyme this subunit has ssDNA-dependent ATPase and 5'-3' helicase activity. When added to pre-assembled RecBC greatly stimulates nuclease activity and augments holoenzyme processivity. Negatively regulates the RecA-loading ability of RecBCD.</text>
</comment>
<dbReference type="Gene3D" id="1.10.10.1020">
    <property type="entry name" value="RecBCD complex, subunit RecD, N-terminal domain"/>
    <property type="match status" value="1"/>
</dbReference>
<dbReference type="PANTHER" id="PTHR43788">
    <property type="entry name" value="DNA2/NAM7 HELICASE FAMILY MEMBER"/>
    <property type="match status" value="1"/>
</dbReference>
<evidence type="ECO:0000256" key="1">
    <source>
        <dbReference type="ARBA" id="ARBA00022722"/>
    </source>
</evidence>
<proteinExistence type="inferred from homology"/>
<evidence type="ECO:0000256" key="7">
    <source>
        <dbReference type="ARBA" id="ARBA00022840"/>
    </source>
</evidence>
<dbReference type="InterPro" id="IPR050534">
    <property type="entry name" value="Coronavir_polyprotein_1ab"/>
</dbReference>
<accession>A0ABX1QLT4</accession>
<dbReference type="InterPro" id="IPR027785">
    <property type="entry name" value="UvrD-like_helicase_C"/>
</dbReference>
<dbReference type="HAMAP" id="MF_01487">
    <property type="entry name" value="RecD"/>
    <property type="match status" value="1"/>
</dbReference>
<dbReference type="Pfam" id="PF13245">
    <property type="entry name" value="AAA_19"/>
    <property type="match status" value="1"/>
</dbReference>
<sequence>MSETDLRDDLARWVQDGWLRPLDAAFARFLQEKVPQAPSRAILAATLASHQLGRGHVCLDLAALADDAVFTLAIPSRDANGLPTPAGAAQGEALESWFAALSCPELVGQGEEEEAAPLVRRAHRLYLRRQWDNERAVRQGVLARVREVVLLAPEPVRALLDALFPSGEGDVWQRLACALALRRRFALITGGPGTGKTSTVVRLIALLQALALQGRIPGRGEAPLRIRLAAPTGKAAARLSESIGRSLERLPWEALPQGGRIRATLPQEVSTLHRLLGARAGSRRFRHDEADPLVLDVLVIDEASMVDLEMMAAVLRALPPAAQLVLLGDKDQLASVEAGAVLGGLCRRADEGHYTPETIAWLRATVGEELPEGFGVEEGEEPSGFIDFQGSALDQAIAMLRQSHRFAAGSAIGRLAAAVNRGDAAAARGVLGGPLASDPDVSGEEGGEGRASITPGHPRSEVALLVPQSQEDAALRRLVCGTQKNPAGYAFYLQVLHAQRPLPEAPQAAWDDWARAVLAAYAEFQILCALREGPWGVGEMNRRIAHWLRRQGVLPDEEGWYEGRPVLMTRNAYALGLMNGDVGVTLALPGAEGQAPRLMVAFAAAGGLRWVLPARLPEVETVFALTVHKSQGSEFGHAVLVLPDTPSPLLTRELIYTGITRARSRFTLVDPSGGAMLEAAIARRVLRSSGLEAPLE</sequence>
<evidence type="ECO:0000256" key="11">
    <source>
        <dbReference type="HAMAP-Rule" id="MF_01487"/>
    </source>
</evidence>
<evidence type="ECO:0000256" key="8">
    <source>
        <dbReference type="ARBA" id="ARBA00023125"/>
    </source>
</evidence>
<keyword evidence="10 11" id="KW-0413">Isomerase</keyword>
<keyword evidence="8 11" id="KW-0238">DNA-binding</keyword>